<dbReference type="InterPro" id="IPR042529">
    <property type="entry name" value="IF_2B-like_C"/>
</dbReference>
<keyword evidence="5" id="KW-0648">Protein biosynthesis</keyword>
<dbReference type="GO" id="GO:0005851">
    <property type="term" value="C:eukaryotic translation initiation factor 2B complex"/>
    <property type="evidence" value="ECO:0007669"/>
    <property type="project" value="TreeGrafter"/>
</dbReference>
<dbReference type="InterPro" id="IPR037171">
    <property type="entry name" value="NagB/RpiA_transferase-like"/>
</dbReference>
<gene>
    <name evidence="10" type="ORF">THASP1DRAFT_32568</name>
</gene>
<dbReference type="OrthoDB" id="10249309at2759"/>
<dbReference type="GO" id="GO:0003743">
    <property type="term" value="F:translation initiation factor activity"/>
    <property type="evidence" value="ECO:0007669"/>
    <property type="project" value="UniProtKB-KW"/>
</dbReference>
<keyword evidence="11" id="KW-1185">Reference proteome</keyword>
<protein>
    <recommendedName>
        <fullName evidence="6">Translation initiation factor eIF2B subunit alpha</fullName>
    </recommendedName>
    <alternativeName>
        <fullName evidence="7">eIF2B GDP-GTP exchange factor subunit alpha</fullName>
    </alternativeName>
</protein>
<dbReference type="GO" id="GO:0005829">
    <property type="term" value="C:cytosol"/>
    <property type="evidence" value="ECO:0007669"/>
    <property type="project" value="UniProtKB-SubCell"/>
</dbReference>
<accession>A0A4P9XIR2</accession>
<evidence type="ECO:0000256" key="9">
    <source>
        <dbReference type="RuleBase" id="RU003814"/>
    </source>
</evidence>
<dbReference type="STRING" id="78915.A0A4P9XIR2"/>
<evidence type="ECO:0000256" key="2">
    <source>
        <dbReference type="ARBA" id="ARBA00007251"/>
    </source>
</evidence>
<dbReference type="InterPro" id="IPR042528">
    <property type="entry name" value="elF-2B_alpha_N"/>
</dbReference>
<dbReference type="SUPFAM" id="SSF100950">
    <property type="entry name" value="NagB/RpiA/CoA transferase-like"/>
    <property type="match status" value="1"/>
</dbReference>
<dbReference type="PANTHER" id="PTHR45860:SF1">
    <property type="entry name" value="TRANSLATION INITIATION FACTOR EIF-2B SUBUNIT ALPHA"/>
    <property type="match status" value="1"/>
</dbReference>
<evidence type="ECO:0000256" key="5">
    <source>
        <dbReference type="ARBA" id="ARBA00022917"/>
    </source>
</evidence>
<evidence type="ECO:0000256" key="8">
    <source>
        <dbReference type="ARBA" id="ARBA00046432"/>
    </source>
</evidence>
<reference evidence="11" key="1">
    <citation type="journal article" date="2018" name="Nat. Microbiol.">
        <title>Leveraging single-cell genomics to expand the fungal tree of life.</title>
        <authorList>
            <person name="Ahrendt S.R."/>
            <person name="Quandt C.A."/>
            <person name="Ciobanu D."/>
            <person name="Clum A."/>
            <person name="Salamov A."/>
            <person name="Andreopoulos B."/>
            <person name="Cheng J.F."/>
            <person name="Woyke T."/>
            <person name="Pelin A."/>
            <person name="Henrissat B."/>
            <person name="Reynolds N.K."/>
            <person name="Benny G.L."/>
            <person name="Smith M.E."/>
            <person name="James T.Y."/>
            <person name="Grigoriev I.V."/>
        </authorList>
    </citation>
    <scope>NUCLEOTIDE SEQUENCE [LARGE SCALE GENOMIC DNA]</scope>
    <source>
        <strain evidence="11">RSA 1356</strain>
    </source>
</reference>
<dbReference type="Gene3D" id="1.20.120.1070">
    <property type="entry name" value="Translation initiation factor eIF-2B, N-terminal domain"/>
    <property type="match status" value="1"/>
</dbReference>
<dbReference type="EMBL" id="KZ993082">
    <property type="protein sequence ID" value="RKP05596.1"/>
    <property type="molecule type" value="Genomic_DNA"/>
</dbReference>
<organism evidence="10 11">
    <name type="scientific">Thamnocephalis sphaerospora</name>
    <dbReference type="NCBI Taxonomy" id="78915"/>
    <lineage>
        <taxon>Eukaryota</taxon>
        <taxon>Fungi</taxon>
        <taxon>Fungi incertae sedis</taxon>
        <taxon>Zoopagomycota</taxon>
        <taxon>Zoopagomycotina</taxon>
        <taxon>Zoopagomycetes</taxon>
        <taxon>Zoopagales</taxon>
        <taxon>Sigmoideomycetaceae</taxon>
        <taxon>Thamnocephalis</taxon>
    </lineage>
</organism>
<dbReference type="InterPro" id="IPR051501">
    <property type="entry name" value="eIF2B_alpha/beta/delta"/>
</dbReference>
<dbReference type="InterPro" id="IPR000649">
    <property type="entry name" value="IF-2B-related"/>
</dbReference>
<evidence type="ECO:0000313" key="11">
    <source>
        <dbReference type="Proteomes" id="UP000271241"/>
    </source>
</evidence>
<proteinExistence type="inferred from homology"/>
<evidence type="ECO:0000256" key="3">
    <source>
        <dbReference type="ARBA" id="ARBA00022490"/>
    </source>
</evidence>
<dbReference type="Pfam" id="PF01008">
    <property type="entry name" value="IF-2B"/>
    <property type="match status" value="1"/>
</dbReference>
<dbReference type="Gene3D" id="3.40.50.10470">
    <property type="entry name" value="Translation initiation factor eif-2b, domain 2"/>
    <property type="match status" value="1"/>
</dbReference>
<dbReference type="GO" id="GO:0005085">
    <property type="term" value="F:guanyl-nucleotide exchange factor activity"/>
    <property type="evidence" value="ECO:0007669"/>
    <property type="project" value="TreeGrafter"/>
</dbReference>
<sequence>MGSSGPFDIVAFFQQKLAADADVAVPVAAIEALVEYIDRSKAATMSELTFFAVTTEHIQDLEHGKLLLLERGRRFVEKATSCREGIAKLGTRFIQDEHTLFVHSYSRVVLQLLRNAVAEGLRFSVLVTESQPTGSGLVTARALQKLGVPCRLVPDAAVASVMEAVDMVLIGAEAVTENGGIIGTYQMALGARAAGKPCYAVAESYKFVRRLPLNQRDLPGNAPSALRLASSSVQPYHTAASPAAGGEDEIEWLQPCVDFTPASYIDLFITDLGVLTPADVGDEVFRLYA</sequence>
<keyword evidence="3" id="KW-0963">Cytoplasm</keyword>
<dbReference type="PANTHER" id="PTHR45860">
    <property type="entry name" value="TRANSLATION INITIATION FACTOR EIF-2B SUBUNIT ALPHA"/>
    <property type="match status" value="1"/>
</dbReference>
<evidence type="ECO:0000256" key="7">
    <source>
        <dbReference type="ARBA" id="ARBA00044236"/>
    </source>
</evidence>
<evidence type="ECO:0000256" key="6">
    <source>
        <dbReference type="ARBA" id="ARBA00044208"/>
    </source>
</evidence>
<comment type="subunit">
    <text evidence="8">Component of the translation initiation factor 2B (eIF2B) complex which is a heterodecamer of two sets of five different subunits: alpha, beta, gamma, delta and epsilon. Subunits alpha, beta and delta comprise a regulatory subcomplex and subunits epsilon and gamma comprise a catalytic subcomplex. Within the complex, the hexameric regulatory complex resides at the center, with the two heterodimeric catalytic subcomplexes bound on opposite sides.</text>
</comment>
<comment type="subcellular location">
    <subcellularLocation>
        <location evidence="1">Cytoplasm</location>
        <location evidence="1">Cytosol</location>
    </subcellularLocation>
</comment>
<keyword evidence="4 10" id="KW-0396">Initiation factor</keyword>
<dbReference type="AlphaFoldDB" id="A0A4P9XIR2"/>
<comment type="similarity">
    <text evidence="2 9">Belongs to the eIF-2B alpha/beta/delta subunits family.</text>
</comment>
<dbReference type="Proteomes" id="UP000271241">
    <property type="component" value="Unassembled WGS sequence"/>
</dbReference>
<name>A0A4P9XIR2_9FUNG</name>
<evidence type="ECO:0000256" key="4">
    <source>
        <dbReference type="ARBA" id="ARBA00022540"/>
    </source>
</evidence>
<evidence type="ECO:0000313" key="10">
    <source>
        <dbReference type="EMBL" id="RKP05596.1"/>
    </source>
</evidence>
<evidence type="ECO:0000256" key="1">
    <source>
        <dbReference type="ARBA" id="ARBA00004514"/>
    </source>
</evidence>